<evidence type="ECO:0000256" key="8">
    <source>
        <dbReference type="SAM" id="Phobius"/>
    </source>
</evidence>
<dbReference type="GO" id="GO:0005886">
    <property type="term" value="C:plasma membrane"/>
    <property type="evidence" value="ECO:0007669"/>
    <property type="project" value="UniProtKB-SubCell"/>
</dbReference>
<proteinExistence type="predicted"/>
<keyword evidence="2" id="KW-1003">Cell membrane</keyword>
<evidence type="ECO:0000256" key="1">
    <source>
        <dbReference type="ARBA" id="ARBA00004651"/>
    </source>
</evidence>
<feature type="transmembrane region" description="Helical" evidence="8">
    <location>
        <begin position="12"/>
        <end position="31"/>
    </location>
</feature>
<organism evidence="9 10">
    <name type="scientific">Candidatus Thermoflexus japonica</name>
    <dbReference type="NCBI Taxonomy" id="2035417"/>
    <lineage>
        <taxon>Bacteria</taxon>
        <taxon>Bacillati</taxon>
        <taxon>Chloroflexota</taxon>
        <taxon>Thermoflexia</taxon>
        <taxon>Thermoflexales</taxon>
        <taxon>Thermoflexaceae</taxon>
        <taxon>Thermoflexus</taxon>
    </lineage>
</organism>
<dbReference type="InterPro" id="IPR050297">
    <property type="entry name" value="LipidA_mod_glycosyltrf_83"/>
</dbReference>
<feature type="transmembrane region" description="Helical" evidence="8">
    <location>
        <begin position="143"/>
        <end position="163"/>
    </location>
</feature>
<evidence type="ECO:0000256" key="6">
    <source>
        <dbReference type="ARBA" id="ARBA00022989"/>
    </source>
</evidence>
<feature type="transmembrane region" description="Helical" evidence="8">
    <location>
        <begin position="86"/>
        <end position="108"/>
    </location>
</feature>
<keyword evidence="7 8" id="KW-0472">Membrane</keyword>
<dbReference type="AlphaFoldDB" id="A0A2H5Y5Z6"/>
<dbReference type="PANTHER" id="PTHR33908">
    <property type="entry name" value="MANNOSYLTRANSFERASE YKCB-RELATED"/>
    <property type="match status" value="1"/>
</dbReference>
<feature type="transmembrane region" description="Helical" evidence="8">
    <location>
        <begin position="344"/>
        <end position="362"/>
    </location>
</feature>
<dbReference type="Proteomes" id="UP000236642">
    <property type="component" value="Unassembled WGS sequence"/>
</dbReference>
<reference evidence="10" key="1">
    <citation type="submission" date="2017-09" db="EMBL/GenBank/DDBJ databases">
        <title>Metaegenomics of thermophilic ammonia-oxidizing enrichment culture.</title>
        <authorList>
            <person name="Kato S."/>
            <person name="Suzuki K."/>
        </authorList>
    </citation>
    <scope>NUCLEOTIDE SEQUENCE [LARGE SCALE GENOMIC DNA]</scope>
</reference>
<evidence type="ECO:0000256" key="4">
    <source>
        <dbReference type="ARBA" id="ARBA00022679"/>
    </source>
</evidence>
<dbReference type="EMBL" id="BEHY01000019">
    <property type="protein sequence ID" value="GBD08869.1"/>
    <property type="molecule type" value="Genomic_DNA"/>
</dbReference>
<feature type="transmembrane region" description="Helical" evidence="8">
    <location>
        <begin position="170"/>
        <end position="203"/>
    </location>
</feature>
<evidence type="ECO:0000313" key="9">
    <source>
        <dbReference type="EMBL" id="GBD08869.1"/>
    </source>
</evidence>
<gene>
    <name evidence="9" type="ORF">HRbin22_01112</name>
</gene>
<feature type="transmembrane region" description="Helical" evidence="8">
    <location>
        <begin position="120"/>
        <end position="137"/>
    </location>
</feature>
<keyword evidence="6 8" id="KW-1133">Transmembrane helix</keyword>
<evidence type="ECO:0000313" key="10">
    <source>
        <dbReference type="Proteomes" id="UP000236642"/>
    </source>
</evidence>
<sequence length="436" mass="49804">MLTENLRRENQILWLLTIIGLTIRIAAIFALDDYREPLTAEYGVVARNLVAGKGFVGGGWLGPEGPTALNVPIYPLFLATWLWLKIPLPFLGVELSQAFLSALLIYLWGKIALRFYDSPVSLLTGLFIAFYPPLIYFCKQISPAIFTTFFTAIAFYVLLLLFFKPTWGRAILFGLTWGVSLLVEPILLLAIPGIMLIGWMWWYKGHRTIVPKMIIGTAICIFVVLPWTIRNYIVFHRLVILKTSFGLNLWMGNNPNATGFLYTASGEPMQNTLSKSMLEYLSSLNEAERYAVLGQKAWEWIKSNPDKFLYLTLKRIGYLWLISPTYLITKQNINEPIYFYEARYVIQLLLLMLAIIGSIFAYQQNRVFVLMCAWCLIAFTIPYAVSVAGNTRYRLPAEPMLIVLAAVLFRKILGRVEKHKIMFPRTGLCGLFYPKL</sequence>
<accession>A0A2H5Y5Z6</accession>
<evidence type="ECO:0000256" key="7">
    <source>
        <dbReference type="ARBA" id="ARBA00023136"/>
    </source>
</evidence>
<protein>
    <submittedName>
        <fullName evidence="9">Uncharacterized protein</fullName>
    </submittedName>
</protein>
<name>A0A2H5Y5Z6_9CHLR</name>
<keyword evidence="5 8" id="KW-0812">Transmembrane</keyword>
<evidence type="ECO:0000256" key="5">
    <source>
        <dbReference type="ARBA" id="ARBA00022692"/>
    </source>
</evidence>
<feature type="transmembrane region" description="Helical" evidence="8">
    <location>
        <begin position="367"/>
        <end position="385"/>
    </location>
</feature>
<dbReference type="GO" id="GO:0009103">
    <property type="term" value="P:lipopolysaccharide biosynthetic process"/>
    <property type="evidence" value="ECO:0007669"/>
    <property type="project" value="UniProtKB-ARBA"/>
</dbReference>
<dbReference type="PANTHER" id="PTHR33908:SF11">
    <property type="entry name" value="MEMBRANE PROTEIN"/>
    <property type="match status" value="1"/>
</dbReference>
<feature type="transmembrane region" description="Helical" evidence="8">
    <location>
        <begin position="209"/>
        <end position="229"/>
    </location>
</feature>
<dbReference type="GO" id="GO:0016763">
    <property type="term" value="F:pentosyltransferase activity"/>
    <property type="evidence" value="ECO:0007669"/>
    <property type="project" value="TreeGrafter"/>
</dbReference>
<comment type="subcellular location">
    <subcellularLocation>
        <location evidence="1">Cell membrane</location>
        <topology evidence="1">Multi-pass membrane protein</topology>
    </subcellularLocation>
</comment>
<evidence type="ECO:0000256" key="3">
    <source>
        <dbReference type="ARBA" id="ARBA00022676"/>
    </source>
</evidence>
<keyword evidence="3" id="KW-0328">Glycosyltransferase</keyword>
<comment type="caution">
    <text evidence="9">The sequence shown here is derived from an EMBL/GenBank/DDBJ whole genome shotgun (WGS) entry which is preliminary data.</text>
</comment>
<keyword evidence="4" id="KW-0808">Transferase</keyword>
<evidence type="ECO:0000256" key="2">
    <source>
        <dbReference type="ARBA" id="ARBA00022475"/>
    </source>
</evidence>